<evidence type="ECO:0000313" key="1">
    <source>
        <dbReference type="EMBL" id="SHN65755.1"/>
    </source>
</evidence>
<evidence type="ECO:0000313" key="2">
    <source>
        <dbReference type="Proteomes" id="UP000184207"/>
    </source>
</evidence>
<dbReference type="AlphaFoldDB" id="A0A1M7T4Z5"/>
<accession>A0A1M7T4Z5</accession>
<dbReference type="Proteomes" id="UP000184207">
    <property type="component" value="Unassembled WGS sequence"/>
</dbReference>
<name>A0A1M7T4Z5_FERGO</name>
<sequence>MIEKWYSLPRVGIKSRNISVQIRTLVSTNLVKFGIAPDYSINFESTTTEYLFEQEDASSTNVKYLGVLEVTENVDEIALNFGEKSYVLPKEIFVENASAILKSIFNVDIHREKAEDLKTIVFIPNSEILYVSSYGKIPIIVVEDKLNFYEHYITIDGSTYRSGVLTTTNSRQIQVEEIPILLSTNFLMTKSYTISLGTKKYSYNQSVPVFGWNKIILYSDGSITDTTLSWRLKVSNTPLDFLLNEDRFYVLDISGNVYSVNLKTRKVNHLGGVEGAFKFSKHGSDVFLCSQNLCYHVRETSLEKVDQHHIEESEAHFFYPSISSLQNTGFGVFLGKTFLGNELIFIYVLNDKLRILTDVGTWEVFLKE</sequence>
<proteinExistence type="predicted"/>
<reference evidence="2" key="1">
    <citation type="submission" date="2016-12" db="EMBL/GenBank/DDBJ databases">
        <authorList>
            <person name="Varghese N."/>
            <person name="Submissions S."/>
        </authorList>
    </citation>
    <scope>NUCLEOTIDE SEQUENCE [LARGE SCALE GENOMIC DNA]</scope>
    <source>
        <strain evidence="2">DSM 13020</strain>
    </source>
</reference>
<gene>
    <name evidence="1" type="ORF">SAMN02745226_01537</name>
</gene>
<dbReference type="EMBL" id="FRDJ01000009">
    <property type="protein sequence ID" value="SHN65755.1"/>
    <property type="molecule type" value="Genomic_DNA"/>
</dbReference>
<keyword evidence="2" id="KW-1185">Reference proteome</keyword>
<organism evidence="1 2">
    <name type="scientific">Fervidobacterium gondwanense DSM 13020</name>
    <dbReference type="NCBI Taxonomy" id="1121883"/>
    <lineage>
        <taxon>Bacteria</taxon>
        <taxon>Thermotogati</taxon>
        <taxon>Thermotogota</taxon>
        <taxon>Thermotogae</taxon>
        <taxon>Thermotogales</taxon>
        <taxon>Fervidobacteriaceae</taxon>
        <taxon>Fervidobacterium</taxon>
    </lineage>
</organism>
<dbReference type="STRING" id="1121883.SAMN02745226_01537"/>
<protein>
    <submittedName>
        <fullName evidence="1">Uncharacterized protein</fullName>
    </submittedName>
</protein>